<organism evidence="2 3">
    <name type="scientific">Candidatus Woesebacteria bacterium RIFCSPLOWO2_01_FULL_44_14</name>
    <dbReference type="NCBI Taxonomy" id="1802525"/>
    <lineage>
        <taxon>Bacteria</taxon>
        <taxon>Candidatus Woeseibacteriota</taxon>
    </lineage>
</organism>
<name>A0A1F8C2N1_9BACT</name>
<dbReference type="PANTHER" id="PTHR40446:SF2">
    <property type="entry name" value="N-ACETYLGLUCOSAMINE-1-PHOSPHODIESTER ALPHA-N-ACETYLGLUCOSAMINIDASE"/>
    <property type="match status" value="1"/>
</dbReference>
<accession>A0A1F8C2N1</accession>
<dbReference type="Proteomes" id="UP000178429">
    <property type="component" value="Unassembled WGS sequence"/>
</dbReference>
<gene>
    <name evidence="2" type="ORF">A2975_01905</name>
</gene>
<dbReference type="InterPro" id="IPR018711">
    <property type="entry name" value="NAGPA"/>
</dbReference>
<comment type="caution">
    <text evidence="2">The sequence shown here is derived from an EMBL/GenBank/DDBJ whole genome shotgun (WGS) entry which is preliminary data.</text>
</comment>
<proteinExistence type="predicted"/>
<dbReference type="EMBL" id="MGHL01000004">
    <property type="protein sequence ID" value="OGM70512.1"/>
    <property type="molecule type" value="Genomic_DNA"/>
</dbReference>
<dbReference type="Pfam" id="PF09992">
    <property type="entry name" value="NAGPA"/>
    <property type="match status" value="1"/>
</dbReference>
<protein>
    <recommendedName>
        <fullName evidence="1">Phosphodiester glycosidase domain-containing protein</fullName>
    </recommendedName>
</protein>
<dbReference type="AlphaFoldDB" id="A0A1F8C2N1"/>
<evidence type="ECO:0000259" key="1">
    <source>
        <dbReference type="Pfam" id="PF09992"/>
    </source>
</evidence>
<dbReference type="PANTHER" id="PTHR40446">
    <property type="entry name" value="N-ACETYLGLUCOSAMINE-1-PHOSPHODIESTER ALPHA-N-ACETYLGLUCOSAMINIDASE"/>
    <property type="match status" value="1"/>
</dbReference>
<sequence length="250" mass="26945">MKKILGVLLVVGLGVGIFWQVKSRIVQKPPTQKILGAPETLSQSLDVGDYKAAIYKVTDASNLILIPNFEEKLSAREAKEKYDCQTLVNGGFYSESNKPIGLFITNNQSLAGYQTNQTFNGVLSINDFATPRITRQVPRDNLVHAVQAGPLLIENGSILKVVSNDEAARRLVVAVTGANELYFVMFYDPDSNFSGPTLGELPGVLKQVQNGTEIHFADAINLDGGTASAMYTPGVSLSEASPVGSFFCAK</sequence>
<feature type="domain" description="Phosphodiester glycosidase" evidence="1">
    <location>
        <begin position="84"/>
        <end position="234"/>
    </location>
</feature>
<evidence type="ECO:0000313" key="3">
    <source>
        <dbReference type="Proteomes" id="UP000178429"/>
    </source>
</evidence>
<evidence type="ECO:0000313" key="2">
    <source>
        <dbReference type="EMBL" id="OGM70512.1"/>
    </source>
</evidence>
<dbReference type="STRING" id="1802525.A2975_01905"/>
<reference evidence="2 3" key="1">
    <citation type="journal article" date="2016" name="Nat. Commun.">
        <title>Thousands of microbial genomes shed light on interconnected biogeochemical processes in an aquifer system.</title>
        <authorList>
            <person name="Anantharaman K."/>
            <person name="Brown C.T."/>
            <person name="Hug L.A."/>
            <person name="Sharon I."/>
            <person name="Castelle C.J."/>
            <person name="Probst A.J."/>
            <person name="Thomas B.C."/>
            <person name="Singh A."/>
            <person name="Wilkins M.J."/>
            <person name="Karaoz U."/>
            <person name="Brodie E.L."/>
            <person name="Williams K.H."/>
            <person name="Hubbard S.S."/>
            <person name="Banfield J.F."/>
        </authorList>
    </citation>
    <scope>NUCLEOTIDE SEQUENCE [LARGE SCALE GENOMIC DNA]</scope>
</reference>